<dbReference type="PANTHER" id="PTHR10443">
    <property type="entry name" value="MICROSOMAL DIPEPTIDASE"/>
    <property type="match status" value="1"/>
</dbReference>
<dbReference type="EC" id="3.4.13.-" evidence="1"/>
<comment type="caution">
    <text evidence="1">The sequence shown here is derived from an EMBL/GenBank/DDBJ whole genome shotgun (WGS) entry which is preliminary data.</text>
</comment>
<accession>A0ABU9VRZ3</accession>
<dbReference type="Pfam" id="PF01244">
    <property type="entry name" value="Peptidase_M19"/>
    <property type="match status" value="1"/>
</dbReference>
<dbReference type="EMBL" id="JBCITM010000004">
    <property type="protein sequence ID" value="MEN1759902.1"/>
    <property type="molecule type" value="Genomic_DNA"/>
</dbReference>
<keyword evidence="1" id="KW-0645">Protease</keyword>
<dbReference type="PROSITE" id="PS51365">
    <property type="entry name" value="RENAL_DIPEPTIDASE_2"/>
    <property type="match status" value="1"/>
</dbReference>
<dbReference type="Proteomes" id="UP001407405">
    <property type="component" value="Unassembled WGS sequence"/>
</dbReference>
<evidence type="ECO:0000313" key="1">
    <source>
        <dbReference type="EMBL" id="MEN1759902.1"/>
    </source>
</evidence>
<dbReference type="InterPro" id="IPR032466">
    <property type="entry name" value="Metal_Hydrolase"/>
</dbReference>
<keyword evidence="2" id="KW-1185">Reference proteome</keyword>
<dbReference type="GO" id="GO:0016805">
    <property type="term" value="F:dipeptidase activity"/>
    <property type="evidence" value="ECO:0007669"/>
    <property type="project" value="UniProtKB-KW"/>
</dbReference>
<dbReference type="Gene3D" id="3.20.20.140">
    <property type="entry name" value="Metal-dependent hydrolases"/>
    <property type="match status" value="1"/>
</dbReference>
<gene>
    <name evidence="1" type="ORF">AAIG11_05440</name>
</gene>
<organism evidence="1 2">
    <name type="scientific">Anoxynatronum sibiricum</name>
    <dbReference type="NCBI Taxonomy" id="210623"/>
    <lineage>
        <taxon>Bacteria</taxon>
        <taxon>Bacillati</taxon>
        <taxon>Bacillota</taxon>
        <taxon>Clostridia</taxon>
        <taxon>Eubacteriales</taxon>
        <taxon>Clostridiaceae</taxon>
        <taxon>Anoxynatronum</taxon>
    </lineage>
</organism>
<dbReference type="SUPFAM" id="SSF51556">
    <property type="entry name" value="Metallo-dependent hydrolases"/>
    <property type="match status" value="1"/>
</dbReference>
<keyword evidence="1" id="KW-0378">Hydrolase</keyword>
<keyword evidence="1" id="KW-0224">Dipeptidase</keyword>
<name>A0ABU9VRZ3_9CLOT</name>
<reference evidence="1 2" key="1">
    <citation type="submission" date="2024-04" db="EMBL/GenBank/DDBJ databases">
        <title>Genome sequencing and metabolic network reconstruction of aminoacids and betaine degradation by Anoxynatronum sibiricum.</title>
        <authorList>
            <person name="Detkova E.N."/>
            <person name="Boltjanskaja Y.V."/>
            <person name="Mardanov A.V."/>
            <person name="Kevbrin V."/>
        </authorList>
    </citation>
    <scope>NUCLEOTIDE SEQUENCE [LARGE SCALE GENOMIC DNA]</scope>
    <source>
        <strain evidence="1 2">Z-7981</strain>
    </source>
</reference>
<protein>
    <submittedName>
        <fullName evidence="1">Membrane dipeptidase</fullName>
        <ecNumber evidence="1">3.4.13.-</ecNumber>
    </submittedName>
</protein>
<dbReference type="RefSeq" id="WP_343185230.1">
    <property type="nucleotide sequence ID" value="NZ_JBCITM010000004.1"/>
</dbReference>
<dbReference type="PANTHER" id="PTHR10443:SF12">
    <property type="entry name" value="DIPEPTIDASE"/>
    <property type="match status" value="1"/>
</dbReference>
<dbReference type="InterPro" id="IPR008257">
    <property type="entry name" value="Pept_M19"/>
</dbReference>
<evidence type="ECO:0000313" key="2">
    <source>
        <dbReference type="Proteomes" id="UP001407405"/>
    </source>
</evidence>
<proteinExistence type="predicted"/>
<sequence>MKIFDGHTDIPADIADKRSRGEEAVIRRYHWDKLQQGGVIAANFALWLEPGKAGPEDLQQALGHVNNEVSQAALDVMMVKCSVDFCLAEQKQKLALVMGMEGLSAIGNDIDWMSRLYEVGVRCASLTWNEENQLATGVEGTPQRGLTDRGKQVVRFMEAKGMLVDVSHLNETSFWDLMKVTHKPVMASHSNAWALCRHPRNLKDDQIKAIGEGGGVIGVNAWPDFLHEKHPSLNHYIDQIDYLVELVGIQQVALGFDFCDFLPPDPGKDPADALETCGLENVSAAGAVLQQLKKRGYQTRDIEKIAYENFVRLYEKVLEG</sequence>